<dbReference type="EMBL" id="JQ340774">
    <property type="protein sequence ID" value="AFB84073.1"/>
    <property type="molecule type" value="Genomic_DNA"/>
</dbReference>
<organism evidence="1 2">
    <name type="scientific">Hafnia phage Enc34</name>
    <dbReference type="NCBI Taxonomy" id="1150990"/>
    <lineage>
        <taxon>Viruses</taxon>
        <taxon>Duplodnaviria</taxon>
        <taxon>Heunggongvirae</taxon>
        <taxon>Uroviricota</taxon>
        <taxon>Caudoviricetes</taxon>
        <taxon>Casjensviridae</taxon>
        <taxon>Enchivirus</taxon>
        <taxon>Enchivirus Enc34</taxon>
    </lineage>
</organism>
<name>H6WYL8_9CAUD</name>
<sequence>MLKTQPTLNALLVNNLIHGKDPVDAVTAFHHIERAYNVTIRLTHTGIKVRSTYGMGKVHYEAGDVDKAIGTTQALGKDQCSAQRSFAFNFLMWASTNMPCEEVAKFVREVSGGVQ</sequence>
<protein>
    <submittedName>
        <fullName evidence="1">Uncharacterized protein</fullName>
    </submittedName>
</protein>
<dbReference type="KEGG" id="vg:14014054"/>
<dbReference type="OrthoDB" id="15268at10239"/>
<evidence type="ECO:0000313" key="1">
    <source>
        <dbReference type="EMBL" id="AFB84073.1"/>
    </source>
</evidence>
<dbReference type="GeneID" id="14014054"/>
<dbReference type="Proteomes" id="UP000008024">
    <property type="component" value="Segment"/>
</dbReference>
<evidence type="ECO:0000313" key="2">
    <source>
        <dbReference type="Proteomes" id="UP000008024"/>
    </source>
</evidence>
<reference evidence="1 2" key="1">
    <citation type="journal article" date="2012" name="J. Virol.">
        <title>Complete Genome Sequence of the Enterobacter cancerogenus Bacteriophage Enc34.</title>
        <authorList>
            <person name="Kazaks A."/>
            <person name="Dislers A."/>
            <person name="Lipowsky G."/>
            <person name="Nikolajeva V."/>
            <person name="Tars K."/>
        </authorList>
    </citation>
    <scope>NUCLEOTIDE SEQUENCE [LARGE SCALE GENOMIC DNA]</scope>
</reference>
<accession>H6WYL8</accession>
<dbReference type="RefSeq" id="YP_007007061.1">
    <property type="nucleotide sequence ID" value="NC_019524.2"/>
</dbReference>
<keyword evidence="2" id="KW-1185">Reference proteome</keyword>
<proteinExistence type="predicted"/>